<dbReference type="InterPro" id="IPR023214">
    <property type="entry name" value="HAD_sf"/>
</dbReference>
<dbReference type="InterPro" id="IPR036412">
    <property type="entry name" value="HAD-like_sf"/>
</dbReference>
<dbReference type="Gene3D" id="3.40.50.1000">
    <property type="entry name" value="HAD superfamily/HAD-like"/>
    <property type="match status" value="1"/>
</dbReference>
<dbReference type="Pfam" id="PF12710">
    <property type="entry name" value="HAD"/>
    <property type="match status" value="1"/>
</dbReference>
<evidence type="ECO:0000313" key="2">
    <source>
        <dbReference type="EMBL" id="ODS02829.1"/>
    </source>
</evidence>
<dbReference type="SUPFAM" id="SSF56784">
    <property type="entry name" value="HAD-like"/>
    <property type="match status" value="1"/>
</dbReference>
<dbReference type="CDD" id="cd01427">
    <property type="entry name" value="HAD_like"/>
    <property type="match status" value="1"/>
</dbReference>
<gene>
    <name evidence="2" type="ORF">AUC71_13200</name>
</gene>
<dbReference type="AlphaFoldDB" id="A0A1E3WAK0"/>
<evidence type="ECO:0008006" key="4">
    <source>
        <dbReference type="Google" id="ProtNLM"/>
    </source>
</evidence>
<dbReference type="EMBL" id="LPWD01000219">
    <property type="protein sequence ID" value="ODS02829.1"/>
    <property type="molecule type" value="Genomic_DNA"/>
</dbReference>
<proteinExistence type="predicted"/>
<accession>A0A1E3WAK0</accession>
<keyword evidence="1" id="KW-0732">Signal</keyword>
<reference evidence="2 3" key="1">
    <citation type="journal article" date="2016" name="Environ. Microbiol.">
        <title>New Methyloceanibacter diversity from North Sea sediments includes methanotroph containing solely the soluble methane monooxygenase.</title>
        <authorList>
            <person name="Vekeman B."/>
            <person name="Kerckhof F.M."/>
            <person name="Cremers G."/>
            <person name="de Vos P."/>
            <person name="Vandamme P."/>
            <person name="Boon N."/>
            <person name="Op den Camp H.J."/>
            <person name="Heylen K."/>
        </authorList>
    </citation>
    <scope>NUCLEOTIDE SEQUENCE [LARGE SCALE GENOMIC DNA]</scope>
    <source>
        <strain evidence="2 3">R-67177</strain>
    </source>
</reference>
<dbReference type="RefSeq" id="WP_069623975.1">
    <property type="nucleotide sequence ID" value="NZ_LPWD01000219.1"/>
</dbReference>
<feature type="signal peptide" evidence="1">
    <location>
        <begin position="1"/>
        <end position="26"/>
    </location>
</feature>
<comment type="caution">
    <text evidence="2">The sequence shown here is derived from an EMBL/GenBank/DDBJ whole genome shotgun (WGS) entry which is preliminary data.</text>
</comment>
<evidence type="ECO:0000313" key="3">
    <source>
        <dbReference type="Proteomes" id="UP000095042"/>
    </source>
</evidence>
<sequence length="336" mass="37612">MTIRLWRNLLVAAVLGLCGAASPVWAQSADPLPSWNDSAVKTDILDFVARVTTDGSPDYVPPQDRIATFDNDGTLWVEQPLYTQFVFVIDRVKAVSNQHPEWKTKEPFKSALDGNTAKLLTYGEKGAIALITATHSGMTTVEFNDTVNAWLKTAKHPRFKRPYTDLTYKPMIELLEYLRANGFMTFIVSGGGIEFMRAYTEQCYGIPPWHVVGSAGKTEFRMWDASPTLVKLPDLLFFDDGPGKAEGINHYIGRQPIFAFGNSIGDKEMLEWTANCQGLCFMGLVHHDDAVREYAYGPDSDVGRFPVALMEHAEAVGWDVVSMKNDWKEIFSWAKP</sequence>
<feature type="chain" id="PRO_5009139144" description="Haloacid dehalogenase" evidence="1">
    <location>
        <begin position="27"/>
        <end position="336"/>
    </location>
</feature>
<name>A0A1E3WAK0_9HYPH</name>
<keyword evidence="3" id="KW-1185">Reference proteome</keyword>
<dbReference type="Proteomes" id="UP000095042">
    <property type="component" value="Unassembled WGS sequence"/>
</dbReference>
<evidence type="ECO:0000256" key="1">
    <source>
        <dbReference type="SAM" id="SignalP"/>
    </source>
</evidence>
<dbReference type="OrthoDB" id="9799365at2"/>
<organism evidence="2 3">
    <name type="scientific">Methyloceanibacter marginalis</name>
    <dbReference type="NCBI Taxonomy" id="1774971"/>
    <lineage>
        <taxon>Bacteria</taxon>
        <taxon>Pseudomonadati</taxon>
        <taxon>Pseudomonadota</taxon>
        <taxon>Alphaproteobacteria</taxon>
        <taxon>Hyphomicrobiales</taxon>
        <taxon>Hyphomicrobiaceae</taxon>
        <taxon>Methyloceanibacter</taxon>
    </lineage>
</organism>
<protein>
    <recommendedName>
        <fullName evidence="4">Haloacid dehalogenase</fullName>
    </recommendedName>
</protein>